<dbReference type="Pfam" id="PF02416">
    <property type="entry name" value="TatA_B_E"/>
    <property type="match status" value="1"/>
</dbReference>
<dbReference type="InterPro" id="IPR003369">
    <property type="entry name" value="TatA/B/E"/>
</dbReference>
<keyword evidence="3 9" id="KW-1003">Cell membrane</keyword>
<evidence type="ECO:0000256" key="8">
    <source>
        <dbReference type="ARBA" id="ARBA00023136"/>
    </source>
</evidence>
<evidence type="ECO:0000256" key="4">
    <source>
        <dbReference type="ARBA" id="ARBA00022692"/>
    </source>
</evidence>
<dbReference type="GO" id="GO:0043953">
    <property type="term" value="P:protein transport by the Tat complex"/>
    <property type="evidence" value="ECO:0007669"/>
    <property type="project" value="UniProtKB-UniRule"/>
</dbReference>
<comment type="subcellular location">
    <subcellularLocation>
        <location evidence="9">Cell membrane</location>
        <topology evidence="9">Single-pass membrane protein</topology>
    </subcellularLocation>
    <subcellularLocation>
        <location evidence="1">Membrane</location>
        <topology evidence="1">Single-pass membrane protein</topology>
    </subcellularLocation>
</comment>
<evidence type="ECO:0000256" key="1">
    <source>
        <dbReference type="ARBA" id="ARBA00004167"/>
    </source>
</evidence>
<protein>
    <recommendedName>
        <fullName evidence="9">Sec-independent protein translocase protein TatB homolog</fullName>
    </recommendedName>
</protein>
<keyword evidence="6 9" id="KW-1133">Transmembrane helix</keyword>
<dbReference type="PANTHER" id="PTHR33162">
    <property type="entry name" value="SEC-INDEPENDENT PROTEIN TRANSLOCASE PROTEIN TATA, CHLOROPLASTIC"/>
    <property type="match status" value="1"/>
</dbReference>
<evidence type="ECO:0000256" key="2">
    <source>
        <dbReference type="ARBA" id="ARBA00022448"/>
    </source>
</evidence>
<evidence type="ECO:0000313" key="10">
    <source>
        <dbReference type="EMBL" id="ABC25208.1"/>
    </source>
</evidence>
<dbReference type="GO" id="GO:0008320">
    <property type="term" value="F:protein transmembrane transporter activity"/>
    <property type="evidence" value="ECO:0007669"/>
    <property type="project" value="UniProtKB-UniRule"/>
</dbReference>
<keyword evidence="4 9" id="KW-0812">Transmembrane</keyword>
<keyword evidence="8 9" id="KW-0472">Membrane</keyword>
<dbReference type="GO" id="GO:0033281">
    <property type="term" value="C:TAT protein transport complex"/>
    <property type="evidence" value="ECO:0007669"/>
    <property type="project" value="UniProtKB-UniRule"/>
</dbReference>
<keyword evidence="2 9" id="KW-0813">Transport</keyword>
<keyword evidence="7 9" id="KW-0811">Translocation</keyword>
<accession>Q2PYL9</accession>
<dbReference type="PANTHER" id="PTHR33162:SF1">
    <property type="entry name" value="SEC-INDEPENDENT PROTEIN TRANSLOCASE PROTEIN TATA, CHLOROPLASTIC"/>
    <property type="match status" value="1"/>
</dbReference>
<sequence>MFDIGFTELVLVGVIGLLILGPERMPIAVRTVGLWVGKIKRTVGGVQKEIQDELRIDEIRKKADENRKAIEGRMAELQAETDIMEAPVVAASENKAEPKEPSIGGS</sequence>
<organism evidence="10">
    <name type="scientific">uncultured marine bacterium Ant4D3</name>
    <dbReference type="NCBI Taxonomy" id="360423"/>
    <lineage>
        <taxon>Bacteria</taxon>
        <taxon>environmental samples</taxon>
    </lineage>
</organism>
<evidence type="ECO:0000256" key="9">
    <source>
        <dbReference type="HAMAP-Rule" id="MF_00237"/>
    </source>
</evidence>
<evidence type="ECO:0000256" key="3">
    <source>
        <dbReference type="ARBA" id="ARBA00022475"/>
    </source>
</evidence>
<comment type="similarity">
    <text evidence="9">Belongs to the TatB family.</text>
</comment>
<dbReference type="Gene3D" id="1.20.5.3310">
    <property type="match status" value="1"/>
</dbReference>
<dbReference type="InterPro" id="IPR018448">
    <property type="entry name" value="TatB"/>
</dbReference>
<dbReference type="EMBL" id="DQ295237">
    <property type="protein sequence ID" value="ABC25208.1"/>
    <property type="molecule type" value="Genomic_DNA"/>
</dbReference>
<evidence type="ECO:0000256" key="6">
    <source>
        <dbReference type="ARBA" id="ARBA00022989"/>
    </source>
</evidence>
<name>Q2PYL9_9BACT</name>
<dbReference type="NCBIfam" id="TIGR01410">
    <property type="entry name" value="tatB"/>
    <property type="match status" value="1"/>
</dbReference>
<evidence type="ECO:0000256" key="7">
    <source>
        <dbReference type="ARBA" id="ARBA00023010"/>
    </source>
</evidence>
<dbReference type="HAMAP" id="MF_00237">
    <property type="entry name" value="TatB"/>
    <property type="match status" value="1"/>
</dbReference>
<reference evidence="10" key="1">
    <citation type="journal article" date="2006" name="Appl. Environ. Microbiol.">
        <title>Comparative genomics of DNA fragments from six Antarctic marine planktonic bacteria.</title>
        <authorList>
            <person name="Grzymski J.J."/>
            <person name="Carter B.J."/>
            <person name="DeLong E.F."/>
            <person name="Feldman R.A."/>
            <person name="Ghadiri A."/>
            <person name="Murray A.E."/>
        </authorList>
    </citation>
    <scope>NUCLEOTIDE SEQUENCE</scope>
</reference>
<dbReference type="PRINTS" id="PR01506">
    <property type="entry name" value="TATBPROTEIN"/>
</dbReference>
<keyword evidence="5 9" id="KW-0653">Protein transport</keyword>
<dbReference type="AlphaFoldDB" id="Q2PYL9"/>
<proteinExistence type="inferred from homology"/>
<evidence type="ECO:0000256" key="5">
    <source>
        <dbReference type="ARBA" id="ARBA00022927"/>
    </source>
</evidence>